<sequence length="778" mass="84023">MARLWASIFLCATFLASRTHATPVASHSSHHTSYWLGAIHHNGASPYNNDTSFVVYRNVKDPKYGAKGDGHTDDYAAIQKALIDGDGCANSNCSGSTVFPKLVFFPPGTYLVSQTLQISMYTQVVGDPTFTPTIKPTPDFGANFILDGFPDTNGSYWNGGNAPLNFYKSIRNLNVDTTGVDPSVNIKCLNWAVSQATSIRYMTFMMAEGGLHQGVDMQGSADPSAKDNSGGSGTMFGDLTFINGDVGLTISNQQFHFRNLYFKGCTTAISTQHLFIGVFQDITFLNCETGILGHPPNHTAFNSISLIDSCATNVTTVISAPLQNQTDIHAVVIDNFSSTKVVNIIADENATVILAGNPTGSMKVSSYARGVVYNNQSTPVFTDGQAFPVIRKPRKMLQGGKWFTKGKPVYSDLAKSHVVNVKDHGAKGDGSTDDWAALQKILIHNAGTGKMTYFPAGVYSISRTLYVPPCSILQGEAWSSIRADGHTDWNDELNPKPVLQVGGVGERGTFAMTDMVVEPGNVYPGAILVEINMDGEPGDIGIWDCVFRTGGSAAALDQAFLCTTAGEECKSAWGMVRITRSGSAYLENVWGWNADHGIDPTPGANGVSIQTGRGALIESTKPTFFVGVAMEHCSLYSVHSYDARQLFFGMIQDETPYWQRDNPAPSHWMPNPKYHDPDFSNCAPDDINCRQSFGLHFDGGRDIFSYGSGVWTFQPTQTYDIWIQHSPKNLLIFNPNNGGSNGQWTNIISVASGGNVTDAANPGGWSGGLIAAYLPFAS</sequence>
<evidence type="ECO:0000256" key="1">
    <source>
        <dbReference type="SAM" id="SignalP"/>
    </source>
</evidence>
<dbReference type="GO" id="GO:0004650">
    <property type="term" value="F:polygalacturonase activity"/>
    <property type="evidence" value="ECO:0007669"/>
    <property type="project" value="InterPro"/>
</dbReference>
<organism evidence="3 4">
    <name type="scientific">Piloderma croceum (strain F 1598)</name>
    <dbReference type="NCBI Taxonomy" id="765440"/>
    <lineage>
        <taxon>Eukaryota</taxon>
        <taxon>Fungi</taxon>
        <taxon>Dikarya</taxon>
        <taxon>Basidiomycota</taxon>
        <taxon>Agaricomycotina</taxon>
        <taxon>Agaricomycetes</taxon>
        <taxon>Agaricomycetidae</taxon>
        <taxon>Atheliales</taxon>
        <taxon>Atheliaceae</taxon>
        <taxon>Piloderma</taxon>
    </lineage>
</organism>
<evidence type="ECO:0000313" key="3">
    <source>
        <dbReference type="EMBL" id="KIM75744.1"/>
    </source>
</evidence>
<keyword evidence="4" id="KW-1185">Reference proteome</keyword>
<feature type="domain" description="Rhamnogalacturonase A/B/Epimerase-like pectate lyase" evidence="2">
    <location>
        <begin position="56"/>
        <end position="291"/>
    </location>
</feature>
<gene>
    <name evidence="3" type="ORF">PILCRDRAFT_91970</name>
</gene>
<dbReference type="PANTHER" id="PTHR33928:SF2">
    <property type="entry name" value="PECTATE LYASE SUPERFAMILY PROTEIN DOMAIN-CONTAINING PROTEIN-RELATED"/>
    <property type="match status" value="1"/>
</dbReference>
<dbReference type="PANTHER" id="PTHR33928">
    <property type="entry name" value="POLYGALACTURONASE QRT3"/>
    <property type="match status" value="1"/>
</dbReference>
<dbReference type="OrthoDB" id="1046782at2759"/>
<dbReference type="InterPro" id="IPR039279">
    <property type="entry name" value="QRT3-like"/>
</dbReference>
<feature type="domain" description="Rhamnogalacturonase A/B/Epimerase-like pectate lyase" evidence="2">
    <location>
        <begin position="419"/>
        <end position="477"/>
    </location>
</feature>
<feature type="chain" id="PRO_5002164269" evidence="1">
    <location>
        <begin position="22"/>
        <end position="778"/>
    </location>
</feature>
<name>A0A0C3F758_PILCF</name>
<evidence type="ECO:0000259" key="2">
    <source>
        <dbReference type="Pfam" id="PF12708"/>
    </source>
</evidence>
<dbReference type="STRING" id="765440.A0A0C3F758"/>
<dbReference type="InterPro" id="IPR024535">
    <property type="entry name" value="RHGA/B-epi-like_pectate_lyase"/>
</dbReference>
<reference evidence="3 4" key="1">
    <citation type="submission" date="2014-04" db="EMBL/GenBank/DDBJ databases">
        <authorList>
            <consortium name="DOE Joint Genome Institute"/>
            <person name="Kuo A."/>
            <person name="Tarkka M."/>
            <person name="Buscot F."/>
            <person name="Kohler A."/>
            <person name="Nagy L.G."/>
            <person name="Floudas D."/>
            <person name="Copeland A."/>
            <person name="Barry K.W."/>
            <person name="Cichocki N."/>
            <person name="Veneault-Fourrey C."/>
            <person name="LaButti K."/>
            <person name="Lindquist E.A."/>
            <person name="Lipzen A."/>
            <person name="Lundell T."/>
            <person name="Morin E."/>
            <person name="Murat C."/>
            <person name="Sun H."/>
            <person name="Tunlid A."/>
            <person name="Henrissat B."/>
            <person name="Grigoriev I.V."/>
            <person name="Hibbett D.S."/>
            <person name="Martin F."/>
            <person name="Nordberg H.P."/>
            <person name="Cantor M.N."/>
            <person name="Hua S.X."/>
        </authorList>
    </citation>
    <scope>NUCLEOTIDE SEQUENCE [LARGE SCALE GENOMIC DNA]</scope>
    <source>
        <strain evidence="3 4">F 1598</strain>
    </source>
</reference>
<dbReference type="CDD" id="cd23668">
    <property type="entry name" value="GH55_beta13glucanase-like"/>
    <property type="match status" value="1"/>
</dbReference>
<keyword evidence="3" id="KW-0378">Hydrolase</keyword>
<evidence type="ECO:0000313" key="4">
    <source>
        <dbReference type="Proteomes" id="UP000054166"/>
    </source>
</evidence>
<dbReference type="EMBL" id="KN833043">
    <property type="protein sequence ID" value="KIM75744.1"/>
    <property type="molecule type" value="Genomic_DNA"/>
</dbReference>
<proteinExistence type="predicted"/>
<dbReference type="Gene3D" id="2.160.20.10">
    <property type="entry name" value="Single-stranded right-handed beta-helix, Pectin lyase-like"/>
    <property type="match status" value="2"/>
</dbReference>
<protein>
    <submittedName>
        <fullName evidence="3">Glycoside hydrolase family 55 protein</fullName>
    </submittedName>
</protein>
<dbReference type="SUPFAM" id="SSF51126">
    <property type="entry name" value="Pectin lyase-like"/>
    <property type="match status" value="2"/>
</dbReference>
<dbReference type="Proteomes" id="UP000054166">
    <property type="component" value="Unassembled WGS sequence"/>
</dbReference>
<keyword evidence="1" id="KW-0732">Signal</keyword>
<accession>A0A0C3F758</accession>
<reference evidence="4" key="2">
    <citation type="submission" date="2015-01" db="EMBL/GenBank/DDBJ databases">
        <title>Evolutionary Origins and Diversification of the Mycorrhizal Mutualists.</title>
        <authorList>
            <consortium name="DOE Joint Genome Institute"/>
            <consortium name="Mycorrhizal Genomics Consortium"/>
            <person name="Kohler A."/>
            <person name="Kuo A."/>
            <person name="Nagy L.G."/>
            <person name="Floudas D."/>
            <person name="Copeland A."/>
            <person name="Barry K.W."/>
            <person name="Cichocki N."/>
            <person name="Veneault-Fourrey C."/>
            <person name="LaButti K."/>
            <person name="Lindquist E.A."/>
            <person name="Lipzen A."/>
            <person name="Lundell T."/>
            <person name="Morin E."/>
            <person name="Murat C."/>
            <person name="Riley R."/>
            <person name="Ohm R."/>
            <person name="Sun H."/>
            <person name="Tunlid A."/>
            <person name="Henrissat B."/>
            <person name="Grigoriev I.V."/>
            <person name="Hibbett D.S."/>
            <person name="Martin F."/>
        </authorList>
    </citation>
    <scope>NUCLEOTIDE SEQUENCE [LARGE SCALE GENOMIC DNA]</scope>
    <source>
        <strain evidence="4">F 1598</strain>
    </source>
</reference>
<dbReference type="AlphaFoldDB" id="A0A0C3F758"/>
<dbReference type="InterPro" id="IPR011050">
    <property type="entry name" value="Pectin_lyase_fold/virulence"/>
</dbReference>
<dbReference type="Pfam" id="PF12708">
    <property type="entry name" value="Pect-lyase_RHGA_epim"/>
    <property type="match status" value="2"/>
</dbReference>
<dbReference type="InterPro" id="IPR012334">
    <property type="entry name" value="Pectin_lyas_fold"/>
</dbReference>
<feature type="signal peptide" evidence="1">
    <location>
        <begin position="1"/>
        <end position="21"/>
    </location>
</feature>
<dbReference type="HOGENOM" id="CLU_002540_2_2_1"/>
<dbReference type="InParanoid" id="A0A0C3F758"/>